<sequence>PVLAGRCDRAGRRSEATAPVLLVLAAPAMAQPGAHWTSGAQGHACPGRDAAQRDAAGALVHLLKAGIDGAALAARFRYRPLPNARIPQFDFTEEPTP</sequence>
<dbReference type="Proteomes" id="UP000542405">
    <property type="component" value="Unassembled WGS sequence"/>
</dbReference>
<name>A0A848NM37_9BURK</name>
<accession>A0A848NM37</accession>
<dbReference type="AlphaFoldDB" id="A0A848NM37"/>
<evidence type="ECO:0000313" key="1">
    <source>
        <dbReference type="EMBL" id="NMU90665.1"/>
    </source>
</evidence>
<reference evidence="1 2" key="1">
    <citation type="submission" date="2020-04" db="EMBL/GenBank/DDBJ databases">
        <title>Achromobacter ruhlandii genome sequencing and assembly.</title>
        <authorList>
            <person name="Martins R.C.R."/>
            <person name="Perdigao-Neto L.V."/>
            <person name="Levin A.S.S."/>
            <person name="Costa S.F."/>
        </authorList>
    </citation>
    <scope>NUCLEOTIDE SEQUENCE [LARGE SCALE GENOMIC DNA]</scope>
    <source>
        <strain evidence="1 2">9035ralo</strain>
    </source>
</reference>
<protein>
    <submittedName>
        <fullName evidence="1">Cytochrome</fullName>
    </submittedName>
</protein>
<feature type="non-terminal residue" evidence="1">
    <location>
        <position position="1"/>
    </location>
</feature>
<gene>
    <name evidence="1" type="ORF">HGQ98_12770</name>
</gene>
<evidence type="ECO:0000313" key="2">
    <source>
        <dbReference type="Proteomes" id="UP000542405"/>
    </source>
</evidence>
<proteinExistence type="predicted"/>
<comment type="caution">
    <text evidence="1">The sequence shown here is derived from an EMBL/GenBank/DDBJ whole genome shotgun (WGS) entry which is preliminary data.</text>
</comment>
<organism evidence="1 2">
    <name type="scientific">Achromobacter ruhlandii</name>
    <dbReference type="NCBI Taxonomy" id="72557"/>
    <lineage>
        <taxon>Bacteria</taxon>
        <taxon>Pseudomonadati</taxon>
        <taxon>Pseudomonadota</taxon>
        <taxon>Betaproteobacteria</taxon>
        <taxon>Burkholderiales</taxon>
        <taxon>Alcaligenaceae</taxon>
        <taxon>Achromobacter</taxon>
    </lineage>
</organism>
<dbReference type="EMBL" id="JABBZE010000123">
    <property type="protein sequence ID" value="NMU90665.1"/>
    <property type="molecule type" value="Genomic_DNA"/>
</dbReference>